<dbReference type="Proteomes" id="UP000517765">
    <property type="component" value="Unassembled WGS sequence"/>
</dbReference>
<evidence type="ECO:0000313" key="3">
    <source>
        <dbReference type="Proteomes" id="UP000517765"/>
    </source>
</evidence>
<accession>A0A7W3WLA7</accession>
<organism evidence="1 4">
    <name type="scientific">Streptomyces alkaliterrae</name>
    <dbReference type="NCBI Taxonomy" id="2213162"/>
    <lineage>
        <taxon>Bacteria</taxon>
        <taxon>Bacillati</taxon>
        <taxon>Actinomycetota</taxon>
        <taxon>Actinomycetes</taxon>
        <taxon>Kitasatosporales</taxon>
        <taxon>Streptomycetaceae</taxon>
        <taxon>Streptomyces</taxon>
    </lineage>
</organism>
<dbReference type="EMBL" id="JABJWZ010000107">
    <property type="protein sequence ID" value="MBB1254384.1"/>
    <property type="molecule type" value="Genomic_DNA"/>
</dbReference>
<name>A0A7W3WLA7_9ACTN</name>
<proteinExistence type="predicted"/>
<reference evidence="1" key="2">
    <citation type="journal article" name="Syst. Appl. Microbiol.">
        <title>Streptomyces alkaliterrae sp. nov., isolated from an alkaline soil, and emended descriptions of Streptomyces alkaliphilus, Streptomyces calidiresistens and Streptomyces durbertensis.</title>
        <authorList>
            <person name="Swiecimska M."/>
            <person name="Golinska P."/>
            <person name="Nouioui I."/>
            <person name="Wypij M."/>
            <person name="Rai M."/>
            <person name="Sangal V."/>
            <person name="Goodfellow M."/>
        </authorList>
    </citation>
    <scope>NUCLEOTIDE SEQUENCE</scope>
    <source>
        <strain evidence="1">OF3</strain>
        <strain evidence="2">OF8</strain>
    </source>
</reference>
<dbReference type="EMBL" id="JABJXA010000023">
    <property type="protein sequence ID" value="MBB1258429.1"/>
    <property type="molecule type" value="Genomic_DNA"/>
</dbReference>
<dbReference type="AlphaFoldDB" id="A0A7W3WLA7"/>
<dbReference type="Proteomes" id="UP000525686">
    <property type="component" value="Unassembled WGS sequence"/>
</dbReference>
<comment type="caution">
    <text evidence="1">The sequence shown here is derived from an EMBL/GenBank/DDBJ whole genome shotgun (WGS) entry which is preliminary data.</text>
</comment>
<evidence type="ECO:0000313" key="2">
    <source>
        <dbReference type="EMBL" id="MBB1258429.1"/>
    </source>
</evidence>
<evidence type="ECO:0000313" key="1">
    <source>
        <dbReference type="EMBL" id="MBB1254384.1"/>
    </source>
</evidence>
<protein>
    <submittedName>
        <fullName evidence="1">Uncharacterized protein</fullName>
    </submittedName>
</protein>
<reference evidence="3 4" key="1">
    <citation type="submission" date="2020-05" db="EMBL/GenBank/DDBJ databases">
        <title>Classification of alakaliphilic streptomycetes isolated from an alkaline soil next to Lonar Crater, India and a proposal for the recognition of Streptomyces alkaliterrae sp. nov.</title>
        <authorList>
            <person name="Golinska P."/>
        </authorList>
    </citation>
    <scope>NUCLEOTIDE SEQUENCE [LARGE SCALE GENOMIC DNA]</scope>
    <source>
        <strain evidence="4">OF3</strain>
        <strain evidence="3">OF8</strain>
    </source>
</reference>
<evidence type="ECO:0000313" key="4">
    <source>
        <dbReference type="Proteomes" id="UP000525686"/>
    </source>
</evidence>
<sequence length="46" mass="4914">MPFVGALVLLLWLLGFGIWLITRAERVAADAVAAPEEPTPPRRGAA</sequence>
<gene>
    <name evidence="1" type="ORF">H3146_13575</name>
    <name evidence="2" type="ORF">H3147_06230</name>
</gene>
<dbReference type="RefSeq" id="WP_153507241.1">
    <property type="nucleotide sequence ID" value="NZ_JABJWZ010000107.1"/>
</dbReference>